<dbReference type="Gene3D" id="3.40.50.300">
    <property type="entry name" value="P-loop containing nucleotide triphosphate hydrolases"/>
    <property type="match status" value="1"/>
</dbReference>
<dbReference type="SUPFAM" id="SSF52540">
    <property type="entry name" value="P-loop containing nucleoside triphosphate hydrolases"/>
    <property type="match status" value="1"/>
</dbReference>
<dbReference type="GO" id="GO:0016020">
    <property type="term" value="C:membrane"/>
    <property type="evidence" value="ECO:0007669"/>
    <property type="project" value="TreeGrafter"/>
</dbReference>
<dbReference type="EMBL" id="UYYB01097379">
    <property type="protein sequence ID" value="VDM76631.1"/>
    <property type="molecule type" value="Genomic_DNA"/>
</dbReference>
<dbReference type="InterPro" id="IPR027417">
    <property type="entry name" value="P-loop_NTPase"/>
</dbReference>
<sequence length="91" mass="10038">MANAHDFVMELEKAYDTPCGDKGVQMSGAQKQRIAIERAMVRNACVLILDEATSALDAESEAQIGSHNSLMEELDCLYYSLISKRLLTSIN</sequence>
<dbReference type="GO" id="GO:0016887">
    <property type="term" value="F:ATP hydrolysis activity"/>
    <property type="evidence" value="ECO:0007669"/>
    <property type="project" value="InterPro"/>
</dbReference>
<evidence type="ECO:0000313" key="3">
    <source>
        <dbReference type="Proteomes" id="UP000270094"/>
    </source>
</evidence>
<evidence type="ECO:0000259" key="1">
    <source>
        <dbReference type="Pfam" id="PF00005"/>
    </source>
</evidence>
<organism evidence="2 3">
    <name type="scientific">Strongylus vulgaris</name>
    <name type="common">Blood worm</name>
    <dbReference type="NCBI Taxonomy" id="40348"/>
    <lineage>
        <taxon>Eukaryota</taxon>
        <taxon>Metazoa</taxon>
        <taxon>Ecdysozoa</taxon>
        <taxon>Nematoda</taxon>
        <taxon>Chromadorea</taxon>
        <taxon>Rhabditida</taxon>
        <taxon>Rhabditina</taxon>
        <taxon>Rhabditomorpha</taxon>
        <taxon>Strongyloidea</taxon>
        <taxon>Strongylidae</taxon>
        <taxon>Strongylus</taxon>
    </lineage>
</organism>
<feature type="domain" description="ABC transporter" evidence="1">
    <location>
        <begin position="10"/>
        <end position="54"/>
    </location>
</feature>
<dbReference type="GO" id="GO:0005524">
    <property type="term" value="F:ATP binding"/>
    <property type="evidence" value="ECO:0007669"/>
    <property type="project" value="InterPro"/>
</dbReference>
<name>A0A3P7IUJ8_STRVU</name>
<evidence type="ECO:0000313" key="2">
    <source>
        <dbReference type="EMBL" id="VDM76631.1"/>
    </source>
</evidence>
<dbReference type="InterPro" id="IPR039421">
    <property type="entry name" value="Type_1_exporter"/>
</dbReference>
<dbReference type="GO" id="GO:0042626">
    <property type="term" value="F:ATPase-coupled transmembrane transporter activity"/>
    <property type="evidence" value="ECO:0007669"/>
    <property type="project" value="TreeGrafter"/>
</dbReference>
<reference evidence="2 3" key="1">
    <citation type="submission" date="2018-11" db="EMBL/GenBank/DDBJ databases">
        <authorList>
            <consortium name="Pathogen Informatics"/>
        </authorList>
    </citation>
    <scope>NUCLEOTIDE SEQUENCE [LARGE SCALE GENOMIC DNA]</scope>
</reference>
<dbReference type="PANTHER" id="PTHR24221:SF639">
    <property type="entry name" value="ABC-TYPE ANTIGEN PEPTIDE TRANSPORTER"/>
    <property type="match status" value="1"/>
</dbReference>
<dbReference type="InterPro" id="IPR003439">
    <property type="entry name" value="ABC_transporter-like_ATP-bd"/>
</dbReference>
<dbReference type="PANTHER" id="PTHR24221">
    <property type="entry name" value="ATP-BINDING CASSETTE SUB-FAMILY B"/>
    <property type="match status" value="1"/>
</dbReference>
<dbReference type="OrthoDB" id="6500128at2759"/>
<keyword evidence="3" id="KW-1185">Reference proteome</keyword>
<dbReference type="Proteomes" id="UP000270094">
    <property type="component" value="Unassembled WGS sequence"/>
</dbReference>
<dbReference type="Pfam" id="PF00005">
    <property type="entry name" value="ABC_tran"/>
    <property type="match status" value="1"/>
</dbReference>
<accession>A0A3P7IUJ8</accession>
<gene>
    <name evidence="2" type="ORF">SVUK_LOCUS11629</name>
</gene>
<proteinExistence type="predicted"/>
<protein>
    <recommendedName>
        <fullName evidence="1">ABC transporter domain-containing protein</fullName>
    </recommendedName>
</protein>
<dbReference type="AlphaFoldDB" id="A0A3P7IUJ8"/>